<dbReference type="HOGENOM" id="CLU_031953_7_1_4"/>
<evidence type="ECO:0000256" key="11">
    <source>
        <dbReference type="ARBA" id="ARBA00023554"/>
    </source>
</evidence>
<feature type="modified residue" description="Phosphoserine" evidence="16">
    <location>
        <position position="115"/>
    </location>
</feature>
<evidence type="ECO:0000256" key="10">
    <source>
        <dbReference type="ARBA" id="ARBA00023211"/>
    </source>
</evidence>
<feature type="binding site" evidence="13">
    <location>
        <position position="397"/>
    </location>
    <ligand>
        <name>NADP(+)</name>
        <dbReference type="ChEBI" id="CHEBI:58349"/>
    </ligand>
</feature>
<dbReference type="OrthoDB" id="9806254at2"/>
<feature type="binding site" evidence="12">
    <location>
        <position position="115"/>
    </location>
    <ligand>
        <name>D-threo-isocitrate</name>
        <dbReference type="ChEBI" id="CHEBI:15562"/>
    </ligand>
</feature>
<reference evidence="20" key="1">
    <citation type="journal article" date="2014" name="Stand. Genomic Sci.">
        <title>Complete genome sequence of Burkholderia phymatum STM815(T), a broad host range and efficient nitrogen-fixing symbiont of Mimosa species.</title>
        <authorList>
            <person name="Moulin L."/>
            <person name="Klonowska A."/>
            <person name="Caroline B."/>
            <person name="Booth K."/>
            <person name="Vriezen J.A."/>
            <person name="Melkonian R."/>
            <person name="James E.K."/>
            <person name="Young J.P."/>
            <person name="Bena G."/>
            <person name="Hauser L."/>
            <person name="Land M."/>
            <person name="Kyrpides N."/>
            <person name="Bruce D."/>
            <person name="Chain P."/>
            <person name="Copeland A."/>
            <person name="Pitluck S."/>
            <person name="Woyke T."/>
            <person name="Lizotte-Waniewski M."/>
            <person name="Bristow J."/>
            <person name="Riley M."/>
        </authorList>
    </citation>
    <scope>NUCLEOTIDE SEQUENCE [LARGE SCALE GENOMIC DNA]</scope>
    <source>
        <strain evidence="20">DSM 17167 / CIP 108236 / LMG 21445 / STM815</strain>
    </source>
</reference>
<keyword evidence="6 17" id="KW-0479">Metal-binding</keyword>
<evidence type="ECO:0000256" key="15">
    <source>
        <dbReference type="PIRSR" id="PIRSR604439-4"/>
    </source>
</evidence>
<dbReference type="PANTHER" id="PTHR43504">
    <property type="entry name" value="ISOCITRATE DEHYDROGENASE [NADP]"/>
    <property type="match status" value="1"/>
</dbReference>
<comment type="subunit">
    <text evidence="3">Homodimer.</text>
</comment>
<feature type="binding site" evidence="14">
    <location>
        <position position="309"/>
    </location>
    <ligand>
        <name>Mg(2+)</name>
        <dbReference type="ChEBI" id="CHEBI:18420"/>
    </ligand>
</feature>
<keyword evidence="4 17" id="KW-0329">Glyoxylate bypass</keyword>
<evidence type="ECO:0000256" key="3">
    <source>
        <dbReference type="ARBA" id="ARBA00011738"/>
    </source>
</evidence>
<evidence type="ECO:0000256" key="17">
    <source>
        <dbReference type="RuleBase" id="RU004446"/>
    </source>
</evidence>
<feature type="binding site" evidence="13">
    <location>
        <position position="106"/>
    </location>
    <ligand>
        <name>NADP(+)</name>
        <dbReference type="ChEBI" id="CHEBI:58349"/>
    </ligand>
</feature>
<feature type="binding site" evidence="12">
    <location>
        <position position="155"/>
    </location>
    <ligand>
        <name>D-threo-isocitrate</name>
        <dbReference type="ChEBI" id="CHEBI:15562"/>
    </ligand>
</feature>
<dbReference type="PANTHER" id="PTHR43504:SF1">
    <property type="entry name" value="ISOCITRATE DEHYDROGENASE [NADP]"/>
    <property type="match status" value="1"/>
</dbReference>
<evidence type="ECO:0000256" key="14">
    <source>
        <dbReference type="PIRSR" id="PIRSR604439-3"/>
    </source>
</evidence>
<organism evidence="19 20">
    <name type="scientific">Paraburkholderia phymatum (strain DSM 17167 / CIP 108236 / LMG 21445 / STM815)</name>
    <name type="common">Burkholderia phymatum</name>
    <dbReference type="NCBI Taxonomy" id="391038"/>
    <lineage>
        <taxon>Bacteria</taxon>
        <taxon>Pseudomonadati</taxon>
        <taxon>Pseudomonadota</taxon>
        <taxon>Betaproteobacteria</taxon>
        <taxon>Burkholderiales</taxon>
        <taxon>Burkholderiaceae</taxon>
        <taxon>Paraburkholderia</taxon>
    </lineage>
</organism>
<dbReference type="Proteomes" id="UP000001192">
    <property type="component" value="Chromosome 1"/>
</dbReference>
<dbReference type="GO" id="GO:0006097">
    <property type="term" value="P:glyoxylate cycle"/>
    <property type="evidence" value="ECO:0007669"/>
    <property type="project" value="UniProtKB-KW"/>
</dbReference>
<evidence type="ECO:0000256" key="9">
    <source>
        <dbReference type="ARBA" id="ARBA00023002"/>
    </source>
</evidence>
<sequence length="418" mass="45976">MAYQHITVPADGDKITVNADFSLNVSDQPIIPYIEGDGTGVDITPVMIKVVDAAVEKAYGGKKKIHWMEIFAGEKATRVYGPDVWLPDETLEVVKEYIVSIKGPLTTPVGGGIRSLNVTLRQELDLYVCLRPVQYFKGVPSPLREPEKVNMVIFRENSEDIYAGIEWPAGSPEAKKVIQFLRDEMGVKKIRFPDSSGIGVKPVSREGTERLVRKAIQYALDNDRRTVTLVHKGNIMKYTEGAFRDYGYALAQKEFNAELIDGGPWMKVKNPKTGNDVVVKDVIADAFLQQILLRPAEYDVIATLNLNGDYISDALAAQVGGIGIAPGANMSDSVAMFEATHGTAPKYAGKDYVNPGSEILSAEMMLRHLGWTDAADRILASMEKSILSKRVTYDFARLMEGATQVSCSGFGQVMIENM</sequence>
<dbReference type="Gene3D" id="3.40.718.10">
    <property type="entry name" value="Isopropylmalate Dehydrogenase"/>
    <property type="match status" value="1"/>
</dbReference>
<evidence type="ECO:0000256" key="1">
    <source>
        <dbReference type="ARBA" id="ARBA00001936"/>
    </source>
</evidence>
<comment type="cofactor">
    <cofactor evidence="14">
        <name>Mg(2+)</name>
        <dbReference type="ChEBI" id="CHEBI:18420"/>
    </cofactor>
    <cofactor evidence="14">
        <name>Mn(2+)</name>
        <dbReference type="ChEBI" id="CHEBI:29035"/>
    </cofactor>
    <text evidence="14">Binds 1 Mg(2+) or Mn(2+) ion per subunit.</text>
</comment>
<keyword evidence="9" id="KW-0560">Oxidoreductase</keyword>
<dbReference type="SMR" id="B2JDY1"/>
<evidence type="ECO:0000256" key="4">
    <source>
        <dbReference type="ARBA" id="ARBA00022435"/>
    </source>
</evidence>
<dbReference type="GO" id="GO:0004450">
    <property type="term" value="F:isocitrate dehydrogenase (NADP+) activity"/>
    <property type="evidence" value="ECO:0007669"/>
    <property type="project" value="UniProtKB-UniRule"/>
</dbReference>
<evidence type="ECO:0000256" key="13">
    <source>
        <dbReference type="PIRSR" id="PIRSR604439-2"/>
    </source>
</evidence>
<feature type="binding site" evidence="12">
    <location>
        <position position="117"/>
    </location>
    <ligand>
        <name>D-threo-isocitrate</name>
        <dbReference type="ChEBI" id="CHEBI:15562"/>
    </ligand>
</feature>
<evidence type="ECO:0000259" key="18">
    <source>
        <dbReference type="SMART" id="SM01329"/>
    </source>
</evidence>
<dbReference type="STRING" id="391038.Bphy_0565"/>
<dbReference type="KEGG" id="bph:Bphy_0565"/>
<comment type="cofactor">
    <cofactor evidence="1">
        <name>Mn(2+)</name>
        <dbReference type="ChEBI" id="CHEBI:29035"/>
    </cofactor>
</comment>
<keyword evidence="10 14" id="KW-0464">Manganese</keyword>
<keyword evidence="5 17" id="KW-0816">Tricarboxylic acid cycle</keyword>
<feature type="site" description="Critical for catalysis" evidence="15">
    <location>
        <position position="232"/>
    </location>
</feature>
<evidence type="ECO:0000256" key="16">
    <source>
        <dbReference type="PIRSR" id="PIRSR604439-5"/>
    </source>
</evidence>
<dbReference type="SMART" id="SM01329">
    <property type="entry name" value="Iso_dh"/>
    <property type="match status" value="1"/>
</dbReference>
<gene>
    <name evidence="19" type="ordered locus">Bphy_0565</name>
</gene>
<dbReference type="GO" id="GO:0006099">
    <property type="term" value="P:tricarboxylic acid cycle"/>
    <property type="evidence" value="ECO:0007669"/>
    <property type="project" value="UniProtKB-UniRule"/>
</dbReference>
<evidence type="ECO:0000256" key="8">
    <source>
        <dbReference type="ARBA" id="ARBA00022857"/>
    </source>
</evidence>
<dbReference type="EMBL" id="CP001043">
    <property type="protein sequence ID" value="ACC69757.1"/>
    <property type="molecule type" value="Genomic_DNA"/>
</dbReference>
<evidence type="ECO:0000256" key="12">
    <source>
        <dbReference type="PIRSR" id="PIRSR604439-1"/>
    </source>
</evidence>
<dbReference type="AlphaFoldDB" id="B2JDY1"/>
<dbReference type="PROSITE" id="PS00470">
    <property type="entry name" value="IDH_IMDH"/>
    <property type="match status" value="1"/>
</dbReference>
<feature type="binding site" evidence="12">
    <location>
        <position position="131"/>
    </location>
    <ligand>
        <name>D-threo-isocitrate</name>
        <dbReference type="ChEBI" id="CHEBI:15562"/>
    </ligand>
</feature>
<keyword evidence="7 14" id="KW-0460">Magnesium</keyword>
<feature type="domain" description="Isopropylmalate dehydrogenase-like" evidence="18">
    <location>
        <begin position="30"/>
        <end position="414"/>
    </location>
</feature>
<accession>B2JDY1</accession>
<dbReference type="GO" id="GO:0000287">
    <property type="term" value="F:magnesium ion binding"/>
    <property type="evidence" value="ECO:0007669"/>
    <property type="project" value="InterPro"/>
</dbReference>
<dbReference type="InterPro" id="IPR019818">
    <property type="entry name" value="IsoCit/isopropylmalate_DH_CS"/>
</dbReference>
<dbReference type="RefSeq" id="WP_012399981.1">
    <property type="nucleotide sequence ID" value="NC_010622.1"/>
</dbReference>
<feature type="binding site" evidence="13">
    <location>
        <position position="393"/>
    </location>
    <ligand>
        <name>NADP(+)</name>
        <dbReference type="ChEBI" id="CHEBI:58349"/>
    </ligand>
</feature>
<comment type="similarity">
    <text evidence="2">Belongs to the isocitrate and isopropylmalate dehydrogenases family.</text>
</comment>
<feature type="site" description="Critical for catalysis" evidence="15">
    <location>
        <position position="162"/>
    </location>
</feature>
<evidence type="ECO:0000256" key="2">
    <source>
        <dbReference type="ARBA" id="ARBA00007769"/>
    </source>
</evidence>
<evidence type="ECO:0000313" key="20">
    <source>
        <dbReference type="Proteomes" id="UP000001192"/>
    </source>
</evidence>
<dbReference type="SUPFAM" id="SSF53659">
    <property type="entry name" value="Isocitrate/Isopropylmalate dehydrogenase-like"/>
    <property type="match status" value="1"/>
</dbReference>
<feature type="modified residue" description="N6-succinyllysine" evidence="16">
    <location>
        <position position="102"/>
    </location>
</feature>
<proteinExistence type="inferred from homology"/>
<feature type="binding site" evidence="12">
    <location>
        <position position="121"/>
    </location>
    <ligand>
        <name>D-threo-isocitrate</name>
        <dbReference type="ChEBI" id="CHEBI:15562"/>
    </ligand>
</feature>
<feature type="binding site" evidence="13">
    <location>
        <begin position="341"/>
        <end position="347"/>
    </location>
    <ligand>
        <name>NADP(+)</name>
        <dbReference type="ChEBI" id="CHEBI:58349"/>
    </ligand>
</feature>
<feature type="binding site" evidence="13">
    <location>
        <position position="354"/>
    </location>
    <ligand>
        <name>NADP(+)</name>
        <dbReference type="ChEBI" id="CHEBI:58349"/>
    </ligand>
</feature>
<keyword evidence="20" id="KW-1185">Reference proteome</keyword>
<evidence type="ECO:0000256" key="5">
    <source>
        <dbReference type="ARBA" id="ARBA00022532"/>
    </source>
</evidence>
<protein>
    <recommendedName>
        <fullName evidence="17">Isocitrate dehydrogenase [NADP]</fullName>
        <ecNumber evidence="17">1.1.1.42</ecNumber>
    </recommendedName>
</protein>
<dbReference type="InterPro" id="IPR024084">
    <property type="entry name" value="IsoPropMal-DH-like_dom"/>
</dbReference>
<evidence type="ECO:0000313" key="19">
    <source>
        <dbReference type="EMBL" id="ACC69757.1"/>
    </source>
</evidence>
<dbReference type="NCBIfam" id="NF005425">
    <property type="entry name" value="PRK07006.1"/>
    <property type="match status" value="1"/>
</dbReference>
<dbReference type="InterPro" id="IPR004439">
    <property type="entry name" value="Isocitrate_DH_NADP_dimer_prok"/>
</dbReference>
<comment type="catalytic activity">
    <reaction evidence="11">
        <text>D-threo-isocitrate + NADP(+) = 2-oxoglutarate + CO2 + NADPH</text>
        <dbReference type="Rhea" id="RHEA:19629"/>
        <dbReference type="ChEBI" id="CHEBI:15562"/>
        <dbReference type="ChEBI" id="CHEBI:16526"/>
        <dbReference type="ChEBI" id="CHEBI:16810"/>
        <dbReference type="ChEBI" id="CHEBI:57783"/>
        <dbReference type="ChEBI" id="CHEBI:58349"/>
        <dbReference type="EC" id="1.1.1.42"/>
    </reaction>
</comment>
<dbReference type="Pfam" id="PF00180">
    <property type="entry name" value="Iso_dh"/>
    <property type="match status" value="1"/>
</dbReference>
<dbReference type="GO" id="GO:0051287">
    <property type="term" value="F:NAD binding"/>
    <property type="evidence" value="ECO:0007669"/>
    <property type="project" value="InterPro"/>
</dbReference>
<dbReference type="EC" id="1.1.1.42" evidence="17"/>
<evidence type="ECO:0000256" key="6">
    <source>
        <dbReference type="ARBA" id="ARBA00022723"/>
    </source>
</evidence>
<dbReference type="NCBIfam" id="TIGR00183">
    <property type="entry name" value="prok_nadp_idh"/>
    <property type="match status" value="1"/>
</dbReference>
<keyword evidence="8 13" id="KW-0521">NADP</keyword>
<evidence type="ECO:0000256" key="7">
    <source>
        <dbReference type="ARBA" id="ARBA00022842"/>
    </source>
</evidence>
<name>B2JDY1_PARP8</name>
<dbReference type="eggNOG" id="COG0538">
    <property type="taxonomic scope" value="Bacteria"/>
</dbReference>